<dbReference type="Proteomes" id="UP000660339">
    <property type="component" value="Unassembled WGS sequence"/>
</dbReference>
<dbReference type="SUPFAM" id="SSF47413">
    <property type="entry name" value="lambda repressor-like DNA-binding domains"/>
    <property type="match status" value="1"/>
</dbReference>
<accession>A0A8J3LFD9</accession>
<dbReference type="InterPro" id="IPR010982">
    <property type="entry name" value="Lambda_DNA-bd_dom_sf"/>
</dbReference>
<gene>
    <name evidence="2" type="ORF">Cme02nite_56100</name>
</gene>
<evidence type="ECO:0008006" key="4">
    <source>
        <dbReference type="Google" id="ProtNLM"/>
    </source>
</evidence>
<proteinExistence type="predicted"/>
<reference evidence="2" key="1">
    <citation type="submission" date="2021-01" db="EMBL/GenBank/DDBJ databases">
        <title>Whole genome shotgun sequence of Catellatospora methionotrophica NBRC 14553.</title>
        <authorList>
            <person name="Komaki H."/>
            <person name="Tamura T."/>
        </authorList>
    </citation>
    <scope>NUCLEOTIDE SEQUENCE</scope>
    <source>
        <strain evidence="2">NBRC 14553</strain>
    </source>
</reference>
<name>A0A8J3LFD9_9ACTN</name>
<evidence type="ECO:0000313" key="2">
    <source>
        <dbReference type="EMBL" id="GIG17278.1"/>
    </source>
</evidence>
<dbReference type="Pfam" id="PF13560">
    <property type="entry name" value="HTH_31"/>
    <property type="match status" value="1"/>
</dbReference>
<dbReference type="AlphaFoldDB" id="A0A8J3LFD9"/>
<protein>
    <recommendedName>
        <fullName evidence="4">Helix-turn-helix domain-containing protein</fullName>
    </recommendedName>
</protein>
<evidence type="ECO:0000256" key="1">
    <source>
        <dbReference type="SAM" id="MobiDB-lite"/>
    </source>
</evidence>
<keyword evidence="3" id="KW-1185">Reference proteome</keyword>
<feature type="region of interest" description="Disordered" evidence="1">
    <location>
        <begin position="80"/>
        <end position="102"/>
    </location>
</feature>
<dbReference type="GO" id="GO:0003677">
    <property type="term" value="F:DNA binding"/>
    <property type="evidence" value="ECO:0007669"/>
    <property type="project" value="InterPro"/>
</dbReference>
<organism evidence="2 3">
    <name type="scientific">Catellatospora methionotrophica</name>
    <dbReference type="NCBI Taxonomy" id="121620"/>
    <lineage>
        <taxon>Bacteria</taxon>
        <taxon>Bacillati</taxon>
        <taxon>Actinomycetota</taxon>
        <taxon>Actinomycetes</taxon>
        <taxon>Micromonosporales</taxon>
        <taxon>Micromonosporaceae</taxon>
        <taxon>Catellatospora</taxon>
    </lineage>
</organism>
<dbReference type="RefSeq" id="WP_166380963.1">
    <property type="nucleotide sequence ID" value="NZ_BAAATT010000030.1"/>
</dbReference>
<evidence type="ECO:0000313" key="3">
    <source>
        <dbReference type="Proteomes" id="UP000660339"/>
    </source>
</evidence>
<dbReference type="Gene3D" id="1.10.260.40">
    <property type="entry name" value="lambda repressor-like DNA-binding domains"/>
    <property type="match status" value="1"/>
</dbReference>
<comment type="caution">
    <text evidence="2">The sequence shown here is derived from an EMBL/GenBank/DDBJ whole genome shotgun (WGS) entry which is preliminary data.</text>
</comment>
<sequence length="139" mass="15307">MTEPLTGRAQASAARDFAAQLRWWRGVRGFSQGRLAQRMPHSEAMIAKVESGERWPTEDLARRCDEVLQTGGLLSGMYPAVRAEQQASDGRRRRRKDAGDASVDDARRLLSMVLADTNLSATHPFVRDALAALDGPDNS</sequence>
<dbReference type="EMBL" id="BONJ01000030">
    <property type="protein sequence ID" value="GIG17278.1"/>
    <property type="molecule type" value="Genomic_DNA"/>
</dbReference>